<dbReference type="InterPro" id="IPR028584">
    <property type="entry name" value="Cellobiose_2_epim"/>
</dbReference>
<evidence type="ECO:0000313" key="6">
    <source>
        <dbReference type="Proteomes" id="UP000240912"/>
    </source>
</evidence>
<dbReference type="GO" id="GO:0047736">
    <property type="term" value="F:cellobiose epimerase activity"/>
    <property type="evidence" value="ECO:0007669"/>
    <property type="project" value="UniProtKB-UniRule"/>
</dbReference>
<evidence type="ECO:0000256" key="1">
    <source>
        <dbReference type="ARBA" id="ARBA00001470"/>
    </source>
</evidence>
<comment type="caution">
    <text evidence="5">The sequence shown here is derived from an EMBL/GenBank/DDBJ whole genome shotgun (WGS) entry which is preliminary data.</text>
</comment>
<dbReference type="OrthoDB" id="5141876at2"/>
<comment type="catalytic activity">
    <reaction evidence="1 4">
        <text>D-cellobiose = beta-D-glucosyl-(1-&gt;4)-D-mannopyranose</text>
        <dbReference type="Rhea" id="RHEA:23384"/>
        <dbReference type="ChEBI" id="CHEBI:17057"/>
        <dbReference type="ChEBI" id="CHEBI:47931"/>
        <dbReference type="EC" id="5.1.3.11"/>
    </reaction>
</comment>
<dbReference type="InterPro" id="IPR008928">
    <property type="entry name" value="6-hairpin_glycosidase_sf"/>
</dbReference>
<evidence type="ECO:0000256" key="3">
    <source>
        <dbReference type="ARBA" id="ARBA00023235"/>
    </source>
</evidence>
<dbReference type="InterPro" id="IPR010819">
    <property type="entry name" value="AGE/CE"/>
</dbReference>
<name>A0A2T3HMV9_9SPHI</name>
<dbReference type="EC" id="5.1.3.11" evidence="4"/>
<evidence type="ECO:0000256" key="4">
    <source>
        <dbReference type="HAMAP-Rule" id="MF_00929"/>
    </source>
</evidence>
<dbReference type="SUPFAM" id="SSF48208">
    <property type="entry name" value="Six-hairpin glycosidases"/>
    <property type="match status" value="1"/>
</dbReference>
<dbReference type="AlphaFoldDB" id="A0A2T3HMV9"/>
<protein>
    <recommendedName>
        <fullName evidence="4">Cellobiose 2-epimerase</fullName>
        <shortName evidence="4">CE</shortName>
        <ecNumber evidence="4">5.1.3.11</ecNumber>
    </recommendedName>
</protein>
<dbReference type="Proteomes" id="UP000240912">
    <property type="component" value="Unassembled WGS sequence"/>
</dbReference>
<dbReference type="Gene3D" id="1.50.10.10">
    <property type="match status" value="1"/>
</dbReference>
<comment type="similarity">
    <text evidence="2">Belongs to the N-acylglucosamine 2-epimerase family.</text>
</comment>
<dbReference type="PANTHER" id="PTHR15108">
    <property type="entry name" value="N-ACYLGLUCOSAMINE-2-EPIMERASE"/>
    <property type="match status" value="1"/>
</dbReference>
<comment type="function">
    <text evidence="4">Catalyzes the reversible epimerization of cellobiose to 4-O-beta-D-glucopyranosyl-D-mannose (Glc-Man).</text>
</comment>
<evidence type="ECO:0000256" key="2">
    <source>
        <dbReference type="ARBA" id="ARBA00008558"/>
    </source>
</evidence>
<evidence type="ECO:0000313" key="5">
    <source>
        <dbReference type="EMBL" id="PST83757.1"/>
    </source>
</evidence>
<dbReference type="HAMAP" id="MF_00929">
    <property type="entry name" value="Cellobiose_2_epim"/>
    <property type="match status" value="1"/>
</dbReference>
<organism evidence="5 6">
    <name type="scientific">Pedobacter yulinensis</name>
    <dbReference type="NCBI Taxonomy" id="2126353"/>
    <lineage>
        <taxon>Bacteria</taxon>
        <taxon>Pseudomonadati</taxon>
        <taxon>Bacteroidota</taxon>
        <taxon>Sphingobacteriia</taxon>
        <taxon>Sphingobacteriales</taxon>
        <taxon>Sphingobacteriaceae</taxon>
        <taxon>Pedobacter</taxon>
    </lineage>
</organism>
<reference evidence="5 6" key="1">
    <citation type="submission" date="2018-03" db="EMBL/GenBank/DDBJ databases">
        <authorList>
            <person name="Keele B.F."/>
        </authorList>
    </citation>
    <scope>NUCLEOTIDE SEQUENCE [LARGE SCALE GENOMIC DNA]</scope>
    <source>
        <strain evidence="5 6">YL28-9</strain>
    </source>
</reference>
<keyword evidence="6" id="KW-1185">Reference proteome</keyword>
<dbReference type="EMBL" id="PYLS01000005">
    <property type="protein sequence ID" value="PST83757.1"/>
    <property type="molecule type" value="Genomic_DNA"/>
</dbReference>
<gene>
    <name evidence="5" type="ORF">C7T94_08725</name>
</gene>
<dbReference type="GO" id="GO:0005975">
    <property type="term" value="P:carbohydrate metabolic process"/>
    <property type="evidence" value="ECO:0007669"/>
    <property type="project" value="InterPro"/>
</dbReference>
<dbReference type="InterPro" id="IPR012341">
    <property type="entry name" value="6hp_glycosidase-like_sf"/>
</dbReference>
<dbReference type="Pfam" id="PF07221">
    <property type="entry name" value="GlcNAc_2-epim"/>
    <property type="match status" value="1"/>
</dbReference>
<proteinExistence type="inferred from homology"/>
<keyword evidence="3 4" id="KW-0413">Isomerase</keyword>
<sequence length="390" mass="44248">MELTKQEISREFQAILHYWKLRMTDPAGGFYGRIDANEQVDPEADKGVVLNARILWTFAAAYNHGVREEDLNMALRAADYIHACFNDTRYGGVFWSVTAGGKPADTKKQVYAQAFTIYGLAECYRAAGRAQDLELAIALFRLLEKHSFDPLNSGYLEAFLRDWGELADLRLSEKDANEKKTMNTHLHVLEAYTVLYQVWPDPELKQQLLGLLTVFLTRIYDPQTRHLRLFMDENWVSKLAVVSYGHDIEASWLLLEAAAAVNDEEITRTVRALALDLAGGALEGLAGDGAMIYEYDPASGHSNTERHWWVQAEAMVGFLTAARLTNDATFSLAVQRLWDYIQLRIIDPVNGEWFWGRKADGSLMEGEDKAGFWKCPYHNGRACIELLKRL</sequence>
<comment type="similarity">
    <text evidence="4">Belongs to the cellobiose 2-epimerase family.</text>
</comment>
<accession>A0A2T3HMV9</accession>